<evidence type="ECO:0000313" key="1">
    <source>
        <dbReference type="EMBL" id="CAA0086878.1"/>
    </source>
</evidence>
<dbReference type="InterPro" id="IPR008861">
    <property type="entry name" value="GpX-like"/>
</dbReference>
<gene>
    <name evidence="1" type="ORF">STARVERO_00321</name>
</gene>
<name>A0A5S9N9V5_9HYPH</name>
<dbReference type="Pfam" id="PF05489">
    <property type="entry name" value="Phage_tail_X"/>
    <property type="match status" value="1"/>
</dbReference>
<organism evidence="1 2">
    <name type="scientific">Starkeya nomas</name>
    <dbReference type="NCBI Taxonomy" id="2666134"/>
    <lineage>
        <taxon>Bacteria</taxon>
        <taxon>Pseudomonadati</taxon>
        <taxon>Pseudomonadota</taxon>
        <taxon>Alphaproteobacteria</taxon>
        <taxon>Hyphomicrobiales</taxon>
        <taxon>Xanthobacteraceae</taxon>
        <taxon>Starkeya</taxon>
    </lineage>
</organism>
<dbReference type="AlphaFoldDB" id="A0A5S9N9V5"/>
<evidence type="ECO:0008006" key="3">
    <source>
        <dbReference type="Google" id="ProtNLM"/>
    </source>
</evidence>
<evidence type="ECO:0000313" key="2">
    <source>
        <dbReference type="Proteomes" id="UP000433050"/>
    </source>
</evidence>
<keyword evidence="2" id="KW-1185">Reference proteome</keyword>
<dbReference type="Proteomes" id="UP000433050">
    <property type="component" value="Unassembled WGS sequence"/>
</dbReference>
<sequence length="76" mass="8755">MSEHLLHRTTAGERWDLLAFRYYGDVARQGELIAANRDLFLQDLRIPAILPAGLVLQIPIREQTSTTVTTRPPWKR</sequence>
<reference evidence="1 2" key="1">
    <citation type="submission" date="2019-12" db="EMBL/GenBank/DDBJ databases">
        <authorList>
            <person name="Reyes-Prieto M."/>
        </authorList>
    </citation>
    <scope>NUCLEOTIDE SEQUENCE [LARGE SCALE GENOMIC DNA]</scope>
    <source>
        <strain evidence="1">HF14-78462</strain>
    </source>
</reference>
<protein>
    <recommendedName>
        <fullName evidence="3">Phage tail protein X</fullName>
    </recommendedName>
</protein>
<dbReference type="EMBL" id="CACSAS010000001">
    <property type="protein sequence ID" value="CAA0086878.1"/>
    <property type="molecule type" value="Genomic_DNA"/>
</dbReference>
<proteinExistence type="predicted"/>
<accession>A0A5S9N9V5</accession>
<dbReference type="RefSeq" id="WP_159597667.1">
    <property type="nucleotide sequence ID" value="NZ_CACSAS010000001.1"/>
</dbReference>